<accession>A0A291QWE5</accession>
<proteinExistence type="predicted"/>
<dbReference type="SUPFAM" id="SSF55874">
    <property type="entry name" value="ATPase domain of HSP90 chaperone/DNA topoisomerase II/histidine kinase"/>
    <property type="match status" value="1"/>
</dbReference>
<dbReference type="Pfam" id="PF00512">
    <property type="entry name" value="HisKA"/>
    <property type="match status" value="1"/>
</dbReference>
<dbReference type="CDD" id="cd00082">
    <property type="entry name" value="HisKA"/>
    <property type="match status" value="1"/>
</dbReference>
<dbReference type="Pfam" id="PF02518">
    <property type="entry name" value="HATPase_c"/>
    <property type="match status" value="1"/>
</dbReference>
<name>A0A291QWE5_9BACT</name>
<evidence type="ECO:0000313" key="9">
    <source>
        <dbReference type="EMBL" id="ATL48250.1"/>
    </source>
</evidence>
<feature type="transmembrane region" description="Helical" evidence="7">
    <location>
        <begin position="227"/>
        <end position="249"/>
    </location>
</feature>
<dbReference type="SUPFAM" id="SSF47384">
    <property type="entry name" value="Homodimeric domain of signal transducing histidine kinase"/>
    <property type="match status" value="1"/>
</dbReference>
<keyword evidence="4" id="KW-0808">Transferase</keyword>
<protein>
    <recommendedName>
        <fullName evidence="2">histidine kinase</fullName>
        <ecNumber evidence="2">2.7.13.3</ecNumber>
    </recommendedName>
</protein>
<evidence type="ECO:0000256" key="1">
    <source>
        <dbReference type="ARBA" id="ARBA00000085"/>
    </source>
</evidence>
<keyword evidence="7" id="KW-0472">Membrane</keyword>
<dbReference type="InterPro" id="IPR003594">
    <property type="entry name" value="HATPase_dom"/>
</dbReference>
<dbReference type="EC" id="2.7.13.3" evidence="2"/>
<evidence type="ECO:0000256" key="7">
    <source>
        <dbReference type="SAM" id="Phobius"/>
    </source>
</evidence>
<evidence type="ECO:0000256" key="4">
    <source>
        <dbReference type="ARBA" id="ARBA00022679"/>
    </source>
</evidence>
<dbReference type="SMART" id="SM00388">
    <property type="entry name" value="HisKA"/>
    <property type="match status" value="1"/>
</dbReference>
<keyword evidence="7" id="KW-0812">Transmembrane</keyword>
<dbReference type="InterPro" id="IPR036890">
    <property type="entry name" value="HATPase_C_sf"/>
</dbReference>
<dbReference type="GO" id="GO:0000155">
    <property type="term" value="F:phosphorelay sensor kinase activity"/>
    <property type="evidence" value="ECO:0007669"/>
    <property type="project" value="InterPro"/>
</dbReference>
<dbReference type="GO" id="GO:0016036">
    <property type="term" value="P:cellular response to phosphate starvation"/>
    <property type="evidence" value="ECO:0007669"/>
    <property type="project" value="TreeGrafter"/>
</dbReference>
<feature type="transmembrane region" description="Helical" evidence="7">
    <location>
        <begin position="7"/>
        <end position="28"/>
    </location>
</feature>
<reference evidence="9 10" key="1">
    <citation type="submission" date="2017-10" db="EMBL/GenBank/DDBJ databases">
        <title>Paenichitinophaga pekingensis gen. nov., sp. nov., isolated from activated sludge.</title>
        <authorList>
            <person name="Jin D."/>
            <person name="Kong X."/>
            <person name="Deng Y."/>
            <person name="Bai Z."/>
        </authorList>
    </citation>
    <scope>NUCLEOTIDE SEQUENCE [LARGE SCALE GENOMIC DNA]</scope>
    <source>
        <strain evidence="9 10">13</strain>
    </source>
</reference>
<evidence type="ECO:0000256" key="2">
    <source>
        <dbReference type="ARBA" id="ARBA00012438"/>
    </source>
</evidence>
<comment type="catalytic activity">
    <reaction evidence="1">
        <text>ATP + protein L-histidine = ADP + protein N-phospho-L-histidine.</text>
        <dbReference type="EC" id="2.7.13.3"/>
    </reaction>
</comment>
<dbReference type="PROSITE" id="PS50109">
    <property type="entry name" value="HIS_KIN"/>
    <property type="match status" value="1"/>
</dbReference>
<dbReference type="InterPro" id="IPR005467">
    <property type="entry name" value="His_kinase_dom"/>
</dbReference>
<dbReference type="OrthoDB" id="921707at2"/>
<dbReference type="Gene3D" id="3.30.565.10">
    <property type="entry name" value="Histidine kinase-like ATPase, C-terminal domain"/>
    <property type="match status" value="1"/>
</dbReference>
<keyword evidence="5" id="KW-0418">Kinase</keyword>
<dbReference type="RefSeq" id="WP_098194624.1">
    <property type="nucleotide sequence ID" value="NZ_CP023777.1"/>
</dbReference>
<dbReference type="KEGG" id="cbae:COR50_14360"/>
<dbReference type="GO" id="GO:0005886">
    <property type="term" value="C:plasma membrane"/>
    <property type="evidence" value="ECO:0007669"/>
    <property type="project" value="TreeGrafter"/>
</dbReference>
<dbReference type="InterPro" id="IPR050351">
    <property type="entry name" value="BphY/WalK/GraS-like"/>
</dbReference>
<evidence type="ECO:0000313" key="10">
    <source>
        <dbReference type="Proteomes" id="UP000220133"/>
    </source>
</evidence>
<evidence type="ECO:0000256" key="3">
    <source>
        <dbReference type="ARBA" id="ARBA00022553"/>
    </source>
</evidence>
<dbReference type="SMART" id="SM00387">
    <property type="entry name" value="HATPase_c"/>
    <property type="match status" value="1"/>
</dbReference>
<sequence length="483" mass="54739">MDKIVRRIWWIVVPTAIAVLGFQLYWLYTVYNGQQQSFHQVAADAFQKAYDKALFQQLGKMEYISSNDTGRQAIQKTISRSINLESVFQSSPNFKEAPSSKTVTKGTVMLFADDSTGTAYKDSVLVKKDIDLRNFGVDPTRLLSSLLGRDNIVMIDTAVLKKLYDEELANRNIDLPFRIIQPANEDSISSQAGFIRLKAENYTQTPAIAAQFQGLSTWLLLKIISPIILSFLLVLLIIFCIWILWRIILKQKKLEDMKNDFISNITHELKTPVAILSATNETLLNFDGIHDAEKTGRYLRLERDELKKLQVQLDRIIHLTRLENKEGFQESLREINLGVLVNKVADRFRSLPGVEISIDNKLTDPVIQTQALHLETVLSNLVDNAIKYSPRDTKPVVIHLSEENQYIQIDITDEGLGIEKSQLPFIFDKFYRVPHGNIHDVKGYGLGLSHVKSLLSHLGGSIGVKTEPGKGSTFSIQLKKVWK</sequence>
<keyword evidence="10" id="KW-1185">Reference proteome</keyword>
<keyword evidence="7" id="KW-1133">Transmembrane helix</keyword>
<dbReference type="Proteomes" id="UP000220133">
    <property type="component" value="Chromosome"/>
</dbReference>
<dbReference type="AlphaFoldDB" id="A0A291QWE5"/>
<keyword evidence="6" id="KW-0902">Two-component regulatory system</keyword>
<evidence type="ECO:0000259" key="8">
    <source>
        <dbReference type="PROSITE" id="PS50109"/>
    </source>
</evidence>
<dbReference type="Gene3D" id="1.10.287.130">
    <property type="match status" value="1"/>
</dbReference>
<feature type="domain" description="Histidine kinase" evidence="8">
    <location>
        <begin position="264"/>
        <end position="482"/>
    </location>
</feature>
<evidence type="ECO:0000256" key="6">
    <source>
        <dbReference type="ARBA" id="ARBA00023012"/>
    </source>
</evidence>
<keyword evidence="3" id="KW-0597">Phosphoprotein</keyword>
<dbReference type="InterPro" id="IPR004358">
    <property type="entry name" value="Sig_transdc_His_kin-like_C"/>
</dbReference>
<evidence type="ECO:0000256" key="5">
    <source>
        <dbReference type="ARBA" id="ARBA00022777"/>
    </source>
</evidence>
<dbReference type="PANTHER" id="PTHR45453">
    <property type="entry name" value="PHOSPHATE REGULON SENSOR PROTEIN PHOR"/>
    <property type="match status" value="1"/>
</dbReference>
<dbReference type="InterPro" id="IPR036097">
    <property type="entry name" value="HisK_dim/P_sf"/>
</dbReference>
<dbReference type="InterPro" id="IPR003661">
    <property type="entry name" value="HisK_dim/P_dom"/>
</dbReference>
<dbReference type="PRINTS" id="PR00344">
    <property type="entry name" value="BCTRLSENSOR"/>
</dbReference>
<organism evidence="9 10">
    <name type="scientific">Chitinophaga caeni</name>
    <dbReference type="NCBI Taxonomy" id="2029983"/>
    <lineage>
        <taxon>Bacteria</taxon>
        <taxon>Pseudomonadati</taxon>
        <taxon>Bacteroidota</taxon>
        <taxon>Chitinophagia</taxon>
        <taxon>Chitinophagales</taxon>
        <taxon>Chitinophagaceae</taxon>
        <taxon>Chitinophaga</taxon>
    </lineage>
</organism>
<gene>
    <name evidence="9" type="ORF">COR50_14360</name>
</gene>
<dbReference type="EMBL" id="CP023777">
    <property type="protein sequence ID" value="ATL48250.1"/>
    <property type="molecule type" value="Genomic_DNA"/>
</dbReference>
<dbReference type="PANTHER" id="PTHR45453:SF1">
    <property type="entry name" value="PHOSPHATE REGULON SENSOR PROTEIN PHOR"/>
    <property type="match status" value="1"/>
</dbReference>
<dbReference type="GO" id="GO:0004721">
    <property type="term" value="F:phosphoprotein phosphatase activity"/>
    <property type="evidence" value="ECO:0007669"/>
    <property type="project" value="TreeGrafter"/>
</dbReference>